<name>A0A6B8KF02_9HYPH</name>
<keyword evidence="4" id="KW-1185">Reference proteome</keyword>
<dbReference type="Pfam" id="PF13505">
    <property type="entry name" value="OMP_b-brl"/>
    <property type="match status" value="1"/>
</dbReference>
<feature type="domain" description="Outer membrane protein beta-barrel" evidence="2">
    <location>
        <begin position="28"/>
        <end position="179"/>
    </location>
</feature>
<keyword evidence="1" id="KW-0732">Signal</keyword>
<dbReference type="InterPro" id="IPR011250">
    <property type="entry name" value="OMP/PagP_B-barrel"/>
</dbReference>
<organism evidence="3 4">
    <name type="scientific">Methylocystis heyeri</name>
    <dbReference type="NCBI Taxonomy" id="391905"/>
    <lineage>
        <taxon>Bacteria</taxon>
        <taxon>Pseudomonadati</taxon>
        <taxon>Pseudomonadota</taxon>
        <taxon>Alphaproteobacteria</taxon>
        <taxon>Hyphomicrobiales</taxon>
        <taxon>Methylocystaceae</taxon>
        <taxon>Methylocystis</taxon>
    </lineage>
</organism>
<evidence type="ECO:0000313" key="4">
    <source>
        <dbReference type="Proteomes" id="UP000309061"/>
    </source>
</evidence>
<dbReference type="SUPFAM" id="SSF56925">
    <property type="entry name" value="OMPA-like"/>
    <property type="match status" value="1"/>
</dbReference>
<dbReference type="InterPro" id="IPR027385">
    <property type="entry name" value="Beta-barrel_OMP"/>
</dbReference>
<dbReference type="KEGG" id="mhey:H2LOC_011420"/>
<evidence type="ECO:0000256" key="1">
    <source>
        <dbReference type="ARBA" id="ARBA00022729"/>
    </source>
</evidence>
<dbReference type="AlphaFoldDB" id="A0A6B8KF02"/>
<dbReference type="OrthoDB" id="268975at2"/>
<evidence type="ECO:0000259" key="2">
    <source>
        <dbReference type="Pfam" id="PF13505"/>
    </source>
</evidence>
<evidence type="ECO:0000313" key="3">
    <source>
        <dbReference type="EMBL" id="QGM46257.1"/>
    </source>
</evidence>
<dbReference type="EMBL" id="CP046052">
    <property type="protein sequence ID" value="QGM46257.1"/>
    <property type="molecule type" value="Genomic_DNA"/>
</dbReference>
<protein>
    <recommendedName>
        <fullName evidence="2">Outer membrane protein beta-barrel domain-containing protein</fullName>
    </recommendedName>
</protein>
<dbReference type="Gene3D" id="2.40.160.20">
    <property type="match status" value="1"/>
</dbReference>
<reference evidence="3 4" key="1">
    <citation type="submission" date="2019-11" db="EMBL/GenBank/DDBJ databases">
        <title>The genome sequence of Methylocystis heyeri.</title>
        <authorList>
            <person name="Oshkin I.Y."/>
            <person name="Miroshnikov K."/>
            <person name="Dedysh S.N."/>
        </authorList>
    </citation>
    <scope>NUCLEOTIDE SEQUENCE [LARGE SCALE GENOMIC DNA]</scope>
    <source>
        <strain evidence="3 4">H2</strain>
    </source>
</reference>
<sequence>MLSVAFLGTPLPGPVGAHAEQASAPPPFFAAQAAKPEEPSLWSGLYVGSETFVVSGKGVKGGLGGGALIGYDRAFPDNVVVGLQARAGYAPALFPQTSFRGLDYLSANMRIGYEIGRWTPFVTTGVVLAKPDMAGRGYTSAGDSFNGLFDQSAGVRGAGTIGAGVDYAVTDRLKVGVEVSAGGGRGYWLP</sequence>
<accession>A0A6B8KF02</accession>
<proteinExistence type="predicted"/>
<gene>
    <name evidence="3" type="ORF">H2LOC_011420</name>
</gene>
<dbReference type="RefSeq" id="WP_136496509.1">
    <property type="nucleotide sequence ID" value="NZ_CP046052.1"/>
</dbReference>
<dbReference type="Proteomes" id="UP000309061">
    <property type="component" value="Chromosome"/>
</dbReference>